<keyword evidence="2" id="KW-0472">Membrane</keyword>
<keyword evidence="2" id="KW-0812">Transmembrane</keyword>
<feature type="transmembrane region" description="Helical" evidence="2">
    <location>
        <begin position="331"/>
        <end position="349"/>
    </location>
</feature>
<feature type="transmembrane region" description="Helical" evidence="2">
    <location>
        <begin position="730"/>
        <end position="751"/>
    </location>
</feature>
<gene>
    <name evidence="3" type="ORF">DERP_008681</name>
</gene>
<evidence type="ECO:0000313" key="3">
    <source>
        <dbReference type="EMBL" id="KAH9414486.1"/>
    </source>
</evidence>
<feature type="transmembrane region" description="Helical" evidence="2">
    <location>
        <begin position="671"/>
        <end position="693"/>
    </location>
</feature>
<sequence length="835" mass="95362">MNSSKHQQNGKISKKKQQQPSNDNQQPPNIDYELKLAKQSHLKRKSEIKPRRDNKNPKKMLKKLENCCCNNLQIIKYILIILAIIGSLFGSILLIIAGDPPFNQGELYQHSDLMRLVYGIHQNLLDVKSATNANSNQKPTTTTSSVFVPALIEKRDIHDHQDKWKEIFHLDMLKDLAKSSRNQLILLKENQFGQFLQKWLPIKRSDFQSNDPILNDLNFYWNNYSTFQVAFITLLLLSNTLLLLTWIFFKLLKNFQKSRQKSNDQIDGDQMDDQKSKISEGKQFINEQIGQVSKQFKQNFRETNMKNRLFWFSLLFQFALIVILLCRPNFFIIVCFLLLSVGCLASTSIRPSKSSAKSHGGIIIDRPPPPTPPPSVRLDIENNGDKRNSIDHSRPSINIDTGDILGGKNGTIKIPTISSGEIQSSGMTPISVKLPEVKLSKHHHQHKKHHRHNRKRSSPPPPLTGERQILSPLIEHSVKNDDPNDQNDHQKQYPDDKNPFEISIKNPIKNIKLKNPLEKLEIKNPFGEISEIITEKNNNVDDNLHVDIEVKNPEIKLPKINNLIKKDDAISSMVVIDKQPESELDPSLSLSASKNPTKSTNNKLLEIKLPKIEPINSSYIVGKNKTMSNFKHLSIAWRRFCRRWYRKNSYSESSSTKSMAKLPDLSPRLRLIFIIVAFIFLAIAAFILILVILTTNGNELEPNDNHGGSSSTSAKLLFRLKQIINNNRTIVIFLSTTFALFQLMAIGAAIFNWSIVLFSYVIITGIFGTIIGIVGIVGIIFTCLLMRHDNHHDHTITITIAIVISFVFIFYLMTILGLRLMDYFRRHIRLPSPKS</sequence>
<feature type="compositionally biased region" description="Pro residues" evidence="1">
    <location>
        <begin position="366"/>
        <end position="375"/>
    </location>
</feature>
<proteinExistence type="predicted"/>
<feature type="region of interest" description="Disordered" evidence="1">
    <location>
        <begin position="1"/>
        <end position="30"/>
    </location>
</feature>
<protein>
    <submittedName>
        <fullName evidence="3">Uncharacterized protein</fullName>
    </submittedName>
</protein>
<keyword evidence="4" id="KW-1185">Reference proteome</keyword>
<accession>A0ABQ8IVZ2</accession>
<feature type="transmembrane region" description="Helical" evidence="2">
    <location>
        <begin position="227"/>
        <end position="249"/>
    </location>
</feature>
<evidence type="ECO:0000256" key="2">
    <source>
        <dbReference type="SAM" id="Phobius"/>
    </source>
</evidence>
<dbReference type="EMBL" id="NJHN03000107">
    <property type="protein sequence ID" value="KAH9414486.1"/>
    <property type="molecule type" value="Genomic_DNA"/>
</dbReference>
<dbReference type="InterPro" id="IPR036259">
    <property type="entry name" value="MFS_trans_sf"/>
</dbReference>
<feature type="transmembrane region" description="Helical" evidence="2">
    <location>
        <begin position="77"/>
        <end position="97"/>
    </location>
</feature>
<dbReference type="Proteomes" id="UP000887458">
    <property type="component" value="Unassembled WGS sequence"/>
</dbReference>
<dbReference type="SUPFAM" id="SSF103473">
    <property type="entry name" value="MFS general substrate transporter"/>
    <property type="match status" value="1"/>
</dbReference>
<feature type="transmembrane region" description="Helical" evidence="2">
    <location>
        <begin position="758"/>
        <end position="781"/>
    </location>
</feature>
<reference evidence="3 4" key="1">
    <citation type="journal article" date="2018" name="J. Allergy Clin. Immunol.">
        <title>High-quality assembly of Dermatophagoides pteronyssinus genome and transcriptome reveals a wide range of novel allergens.</title>
        <authorList>
            <person name="Liu X.Y."/>
            <person name="Yang K.Y."/>
            <person name="Wang M.Q."/>
            <person name="Kwok J.S."/>
            <person name="Zeng X."/>
            <person name="Yang Z."/>
            <person name="Xiao X.J."/>
            <person name="Lau C.P."/>
            <person name="Li Y."/>
            <person name="Huang Z.M."/>
            <person name="Ba J.G."/>
            <person name="Yim A.K."/>
            <person name="Ouyang C.Y."/>
            <person name="Ngai S.M."/>
            <person name="Chan T.F."/>
            <person name="Leung E.L."/>
            <person name="Liu L."/>
            <person name="Liu Z.G."/>
            <person name="Tsui S.K."/>
        </authorList>
    </citation>
    <scope>NUCLEOTIDE SEQUENCE [LARGE SCALE GENOMIC DNA]</scope>
    <source>
        <strain evidence="3">Derp</strain>
    </source>
</reference>
<feature type="compositionally biased region" description="Basic and acidic residues" evidence="1">
    <location>
        <begin position="378"/>
        <end position="394"/>
    </location>
</feature>
<comment type="caution">
    <text evidence="3">The sequence shown here is derived from an EMBL/GenBank/DDBJ whole genome shotgun (WGS) entry which is preliminary data.</text>
</comment>
<feature type="compositionally biased region" description="Low complexity" evidence="1">
    <location>
        <begin position="18"/>
        <end position="29"/>
    </location>
</feature>
<organism evidence="3 4">
    <name type="scientific">Dermatophagoides pteronyssinus</name>
    <name type="common">European house dust mite</name>
    <dbReference type="NCBI Taxonomy" id="6956"/>
    <lineage>
        <taxon>Eukaryota</taxon>
        <taxon>Metazoa</taxon>
        <taxon>Ecdysozoa</taxon>
        <taxon>Arthropoda</taxon>
        <taxon>Chelicerata</taxon>
        <taxon>Arachnida</taxon>
        <taxon>Acari</taxon>
        <taxon>Acariformes</taxon>
        <taxon>Sarcoptiformes</taxon>
        <taxon>Astigmata</taxon>
        <taxon>Psoroptidia</taxon>
        <taxon>Analgoidea</taxon>
        <taxon>Pyroglyphidae</taxon>
        <taxon>Dermatophagoidinae</taxon>
        <taxon>Dermatophagoides</taxon>
    </lineage>
</organism>
<reference evidence="3 4" key="2">
    <citation type="journal article" date="2022" name="Mol. Biol. Evol.">
        <title>Comparative Genomics Reveals Insights into the Divergent Evolution of Astigmatic Mites and Household Pest Adaptations.</title>
        <authorList>
            <person name="Xiong Q."/>
            <person name="Wan A.T."/>
            <person name="Liu X."/>
            <person name="Fung C.S."/>
            <person name="Xiao X."/>
            <person name="Malainual N."/>
            <person name="Hou J."/>
            <person name="Wang L."/>
            <person name="Wang M."/>
            <person name="Yang K.Y."/>
            <person name="Cui Y."/>
            <person name="Leung E.L."/>
            <person name="Nong W."/>
            <person name="Shin S.K."/>
            <person name="Au S.W."/>
            <person name="Jeong K.Y."/>
            <person name="Chew F.T."/>
            <person name="Hui J.H."/>
            <person name="Leung T.F."/>
            <person name="Tungtrongchitr A."/>
            <person name="Zhong N."/>
            <person name="Liu Z."/>
            <person name="Tsui S.K."/>
        </authorList>
    </citation>
    <scope>NUCLEOTIDE SEQUENCE [LARGE SCALE GENOMIC DNA]</scope>
    <source>
        <strain evidence="3">Derp</strain>
    </source>
</reference>
<feature type="region of interest" description="Disordered" evidence="1">
    <location>
        <begin position="350"/>
        <end position="402"/>
    </location>
</feature>
<feature type="compositionally biased region" description="Polar residues" evidence="1">
    <location>
        <begin position="1"/>
        <end position="11"/>
    </location>
</feature>
<feature type="compositionally biased region" description="Basic residues" evidence="1">
    <location>
        <begin position="440"/>
        <end position="457"/>
    </location>
</feature>
<feature type="transmembrane region" description="Helical" evidence="2">
    <location>
        <begin position="309"/>
        <end position="325"/>
    </location>
</feature>
<feature type="transmembrane region" description="Helical" evidence="2">
    <location>
        <begin position="796"/>
        <end position="820"/>
    </location>
</feature>
<feature type="region of interest" description="Disordered" evidence="1">
    <location>
        <begin position="439"/>
        <end position="501"/>
    </location>
</feature>
<feature type="compositionally biased region" description="Basic and acidic residues" evidence="1">
    <location>
        <begin position="476"/>
        <end position="499"/>
    </location>
</feature>
<keyword evidence="2" id="KW-1133">Transmembrane helix</keyword>
<evidence type="ECO:0000256" key="1">
    <source>
        <dbReference type="SAM" id="MobiDB-lite"/>
    </source>
</evidence>
<name>A0ABQ8IVZ2_DERPT</name>
<evidence type="ECO:0000313" key="4">
    <source>
        <dbReference type="Proteomes" id="UP000887458"/>
    </source>
</evidence>